<reference evidence="1 2" key="1">
    <citation type="submission" date="2016-06" db="EMBL/GenBank/DDBJ databases">
        <title>First insights into the genetic diversity and population structure of in the Bacillus cereus group bacteria from diverse marine environments.</title>
        <authorList>
            <person name="Liu Y."/>
            <person name="Lai Q."/>
            <person name="Shao Z."/>
        </authorList>
    </citation>
    <scope>NUCLEOTIDE SEQUENCE [LARGE SCALE GENOMIC DNA]</scope>
    <source>
        <strain evidence="1 2">NH24A2</strain>
    </source>
</reference>
<dbReference type="EMBL" id="MAOI01000101">
    <property type="protein sequence ID" value="OJD75626.1"/>
    <property type="molecule type" value="Genomic_DNA"/>
</dbReference>
<organism evidence="1 2">
    <name type="scientific">Bacillus paramycoides</name>
    <dbReference type="NCBI Taxonomy" id="2026194"/>
    <lineage>
        <taxon>Bacteria</taxon>
        <taxon>Bacillati</taxon>
        <taxon>Bacillota</taxon>
        <taxon>Bacilli</taxon>
        <taxon>Bacillales</taxon>
        <taxon>Bacillaceae</taxon>
        <taxon>Bacillus</taxon>
        <taxon>Bacillus cereus group</taxon>
    </lineage>
</organism>
<comment type="caution">
    <text evidence="1">The sequence shown here is derived from an EMBL/GenBank/DDBJ whole genome shotgun (WGS) entry which is preliminary data.</text>
</comment>
<dbReference type="GeneID" id="87595307"/>
<dbReference type="RefSeq" id="WP_071719912.1">
    <property type="nucleotide sequence ID" value="NZ_CBCSHB010000001.1"/>
</dbReference>
<proteinExistence type="predicted"/>
<dbReference type="Proteomes" id="UP000182788">
    <property type="component" value="Unassembled WGS sequence"/>
</dbReference>
<dbReference type="AlphaFoldDB" id="A0A1J9UFT7"/>
<evidence type="ECO:0000313" key="1">
    <source>
        <dbReference type="EMBL" id="OJD75626.1"/>
    </source>
</evidence>
<dbReference type="Gene3D" id="1.10.10.60">
    <property type="entry name" value="Homeodomain-like"/>
    <property type="match status" value="1"/>
</dbReference>
<evidence type="ECO:0000313" key="2">
    <source>
        <dbReference type="Proteomes" id="UP000182788"/>
    </source>
</evidence>
<gene>
    <name evidence="1" type="ORF">BAU28_03965</name>
</gene>
<sequence length="101" mass="11412">MGEWQGNTQNTFTNQQGGKSVGKVLDENIVEKIIKLRFTGMSTNMIARKLDISRATVRYRCTKHDLGGGIAHNPFVDEACDRFITGFNKRHGNRFIYVSGF</sequence>
<protein>
    <recommendedName>
        <fullName evidence="3">Resolvase HTH domain-containing protein</fullName>
    </recommendedName>
</protein>
<name>A0A1J9UFT7_9BACI</name>
<accession>A0A1J9UFT7</accession>
<evidence type="ECO:0008006" key="3">
    <source>
        <dbReference type="Google" id="ProtNLM"/>
    </source>
</evidence>